<organism evidence="1">
    <name type="scientific">uncultured Desulfobacteraceae bacterium</name>
    <dbReference type="NCBI Taxonomy" id="218296"/>
    <lineage>
        <taxon>Bacteria</taxon>
        <taxon>Pseudomonadati</taxon>
        <taxon>Thermodesulfobacteriota</taxon>
        <taxon>Desulfobacteria</taxon>
        <taxon>Desulfobacterales</taxon>
        <taxon>Desulfobacteraceae</taxon>
        <taxon>environmental samples</taxon>
    </lineage>
</organism>
<proteinExistence type="predicted"/>
<sequence length="107" mass="12676">MDRVLLTYRPYINADIAERIEDIKNHLIIQNFLDAEFLVERWQMDGNELSLGEFLELGNLLPDFANKAQKLSDQLRKMYDPQIIDPLRASEITKYWSKAEEHLRKDP</sequence>
<evidence type="ECO:0000313" key="1">
    <source>
        <dbReference type="EMBL" id="VEN73147.1"/>
    </source>
</evidence>
<reference evidence="1" key="1">
    <citation type="submission" date="2019-01" db="EMBL/GenBank/DDBJ databases">
        <authorList>
            <consortium name="Genoscope - CEA"/>
            <person name="William W."/>
        </authorList>
    </citation>
    <scope>NUCLEOTIDE SEQUENCE</scope>
    <source>
        <strain evidence="1">CR-1</strain>
    </source>
</reference>
<gene>
    <name evidence="1" type="ORF">EPICR_120044</name>
</gene>
<protein>
    <submittedName>
        <fullName evidence="1">Uncharacterized protein</fullName>
    </submittedName>
</protein>
<name>A0A484HF67_9BACT</name>
<dbReference type="EMBL" id="CAACVI010000004">
    <property type="protein sequence ID" value="VEN73147.1"/>
    <property type="molecule type" value="Genomic_DNA"/>
</dbReference>
<accession>A0A484HF67</accession>
<dbReference type="AlphaFoldDB" id="A0A484HF67"/>